<feature type="transmembrane region" description="Helical" evidence="8">
    <location>
        <begin position="730"/>
        <end position="751"/>
    </location>
</feature>
<evidence type="ECO:0000313" key="11">
    <source>
        <dbReference type="Proteomes" id="UP000237631"/>
    </source>
</evidence>
<dbReference type="PROSITE" id="PS00217">
    <property type="entry name" value="SUGAR_TRANSPORT_2"/>
    <property type="match status" value="1"/>
</dbReference>
<dbReference type="FunFam" id="1.20.1250.20:FF:000026">
    <property type="entry name" value="MFS quinate transporter QutD"/>
    <property type="match status" value="1"/>
</dbReference>
<comment type="subcellular location">
    <subcellularLocation>
        <location evidence="1">Membrane</location>
        <topology evidence="1">Multi-pass membrane protein</topology>
    </subcellularLocation>
</comment>
<keyword evidence="3" id="KW-0813">Transport</keyword>
<dbReference type="GO" id="GO:0016020">
    <property type="term" value="C:membrane"/>
    <property type="evidence" value="ECO:0007669"/>
    <property type="project" value="UniProtKB-SubCell"/>
</dbReference>
<evidence type="ECO:0000256" key="3">
    <source>
        <dbReference type="ARBA" id="ARBA00022448"/>
    </source>
</evidence>
<evidence type="ECO:0000313" key="10">
    <source>
        <dbReference type="EMBL" id="PPJ50515.1"/>
    </source>
</evidence>
<dbReference type="PROSITE" id="PS00216">
    <property type="entry name" value="SUGAR_TRANSPORT_1"/>
    <property type="match status" value="2"/>
</dbReference>
<dbReference type="InterPro" id="IPR049326">
    <property type="entry name" value="Rhodopsin_dom_fungi"/>
</dbReference>
<feature type="domain" description="Major facilitator superfamily (MFS) profile" evidence="9">
    <location>
        <begin position="396"/>
        <end position="867"/>
    </location>
</feature>
<feature type="transmembrane region" description="Helical" evidence="8">
    <location>
        <begin position="702"/>
        <end position="723"/>
    </location>
</feature>
<dbReference type="EMBL" id="PNEN01001783">
    <property type="protein sequence ID" value="PPJ50515.1"/>
    <property type="molecule type" value="Genomic_DNA"/>
</dbReference>
<evidence type="ECO:0000256" key="5">
    <source>
        <dbReference type="ARBA" id="ARBA00022989"/>
    </source>
</evidence>
<feature type="transmembrane region" description="Helical" evidence="8">
    <location>
        <begin position="814"/>
        <end position="836"/>
    </location>
</feature>
<dbReference type="NCBIfam" id="TIGR00879">
    <property type="entry name" value="SP"/>
    <property type="match status" value="1"/>
</dbReference>
<feature type="transmembrane region" description="Helical" evidence="8">
    <location>
        <begin position="393"/>
        <end position="418"/>
    </location>
</feature>
<keyword evidence="6 8" id="KW-0472">Membrane</keyword>
<dbReference type="AlphaFoldDB" id="A0A2S6BSR5"/>
<dbReference type="InterPro" id="IPR003663">
    <property type="entry name" value="Sugar/inositol_transpt"/>
</dbReference>
<dbReference type="GO" id="GO:0005351">
    <property type="term" value="F:carbohydrate:proton symporter activity"/>
    <property type="evidence" value="ECO:0007669"/>
    <property type="project" value="TreeGrafter"/>
</dbReference>
<dbReference type="OrthoDB" id="4142200at2759"/>
<feature type="transmembrane region" description="Helical" evidence="8">
    <location>
        <begin position="673"/>
        <end position="696"/>
    </location>
</feature>
<dbReference type="Proteomes" id="UP000237631">
    <property type="component" value="Unassembled WGS sequence"/>
</dbReference>
<organism evidence="10 11">
    <name type="scientific">Cercospora berteroae</name>
    <dbReference type="NCBI Taxonomy" id="357750"/>
    <lineage>
        <taxon>Eukaryota</taxon>
        <taxon>Fungi</taxon>
        <taxon>Dikarya</taxon>
        <taxon>Ascomycota</taxon>
        <taxon>Pezizomycotina</taxon>
        <taxon>Dothideomycetes</taxon>
        <taxon>Dothideomycetidae</taxon>
        <taxon>Mycosphaerellales</taxon>
        <taxon>Mycosphaerellaceae</taxon>
        <taxon>Cercospora</taxon>
    </lineage>
</organism>
<accession>A0A2S6BSR5</accession>
<dbReference type="SUPFAM" id="SSF103473">
    <property type="entry name" value="MFS general substrate transporter"/>
    <property type="match status" value="1"/>
</dbReference>
<evidence type="ECO:0000256" key="8">
    <source>
        <dbReference type="SAM" id="Phobius"/>
    </source>
</evidence>
<dbReference type="InterPro" id="IPR020846">
    <property type="entry name" value="MFS_dom"/>
</dbReference>
<evidence type="ECO:0000256" key="2">
    <source>
        <dbReference type="ARBA" id="ARBA00010992"/>
    </source>
</evidence>
<feature type="region of interest" description="Disordered" evidence="7">
    <location>
        <begin position="915"/>
        <end position="935"/>
    </location>
</feature>
<feature type="transmembrane region" description="Helical" evidence="8">
    <location>
        <begin position="842"/>
        <end position="863"/>
    </location>
</feature>
<feature type="transmembrane region" description="Helical" evidence="8">
    <location>
        <begin position="247"/>
        <end position="265"/>
    </location>
</feature>
<proteinExistence type="inferred from homology"/>
<feature type="region of interest" description="Disordered" evidence="7">
    <location>
        <begin position="305"/>
        <end position="335"/>
    </location>
</feature>
<feature type="transmembrane region" description="Helical" evidence="8">
    <location>
        <begin position="578"/>
        <end position="597"/>
    </location>
</feature>
<dbReference type="PROSITE" id="PS50850">
    <property type="entry name" value="MFS"/>
    <property type="match status" value="1"/>
</dbReference>
<dbReference type="PRINTS" id="PR00171">
    <property type="entry name" value="SUGRTRNSPORT"/>
</dbReference>
<dbReference type="PANTHER" id="PTHR48022">
    <property type="entry name" value="PLASTIDIC GLUCOSE TRANSPORTER 4"/>
    <property type="match status" value="1"/>
</dbReference>
<dbReference type="InterPro" id="IPR036259">
    <property type="entry name" value="MFS_trans_sf"/>
</dbReference>
<dbReference type="PANTHER" id="PTHR48022:SF7">
    <property type="entry name" value="MAJOR FACILITATOR SUPERFAMILY (MFS) PROFILE DOMAIN-CONTAINING PROTEIN-RELATED"/>
    <property type="match status" value="1"/>
</dbReference>
<sequence length="935" mass="103223">MGTFIFEDHAPNVAATIITLFAISAIVFPLRIYTRIKHNSFGRDDWTMLAGAVPYTALTVFCLGSSFLGVGVHKEKLNDAQTERAMMWFFFFEIFFCLAIIPIKLSISLMLIRVAGPKTRYTWALWAMSACFVLMNAISFFYIIFRCKPVSYAWNTDIPGGTCLPSQDLADIYYADTAVNIVTDWFCALIPLPLLWNLKLNRNAKVSVGFLLSLGVLASLSACIRLKYTVNLNNSHDYLYSVADVMIWGYAENGVGFIVGCISTLRPLFRKMFELGGSDSSVGNLGGPSGEQYNRDGLAYNRDPSAFGGRQRGDMKTDVTTSQLGRKLSGDSGSTSEEYILQDITGVDRRHDMRQLQSAMRTTWPSNARPVLLAPVRERGATLGTMPWKVGNIYAITAVAVIGGGLFGFDISSMSAIISTTSYLCYFNQGPEGPPFNDNINCSGPRASTQGGISAAMPAGSWVGALVSGYLSDILGRKKSIMIGCIIWVIGSTITCASQNIGMLIVGRIINGFCVGIESAQVPVYVSEIAPPSKRGRLVAFQQWAITWGILILYYISYGASFVGGQTSMTYSTSTFRIPWGLQMLPAVLLFGAMFFLPESPRWLARKDRWDDCKAVLTLVHGKGNPDAPIVAQELSDIREMCEFEARNSDVTYWELLAPRYIFRTHIGVFTQIWSQLTGMNVMMYYITYVFAMAGYSGNANLLASSIQYIINVLMTIPALIWLDRWGRRPTLIIGATLMMIWMFTNAGLLANYGRVVPGGLNGVEAVSMELSGAPAKALIASTYLFVASFAPTWGPVSWVYPPELFPLRLRGKAVALSTSSNWAFNTALGAFVPPAFVNIRWQVYIVFGVFNLCMLIHSAILFPETAGKTLEEVEFMFEDPNGIPYIGKAPWKTSVQYHTALAMEHGNLEQRKLHKLEHSPDRSEKVAETVESKV</sequence>
<evidence type="ECO:0000256" key="7">
    <source>
        <dbReference type="SAM" id="MobiDB-lite"/>
    </source>
</evidence>
<feature type="transmembrane region" description="Helical" evidence="8">
    <location>
        <begin position="88"/>
        <end position="111"/>
    </location>
</feature>
<dbReference type="InterPro" id="IPR005829">
    <property type="entry name" value="Sugar_transporter_CS"/>
</dbReference>
<keyword evidence="4 8" id="KW-0812">Transmembrane</keyword>
<feature type="transmembrane region" description="Helical" evidence="8">
    <location>
        <begin position="778"/>
        <end position="802"/>
    </location>
</feature>
<feature type="transmembrane region" description="Helical" evidence="8">
    <location>
        <begin position="208"/>
        <end position="227"/>
    </location>
</feature>
<comment type="similarity">
    <text evidence="2">Belongs to the major facilitator superfamily. Sugar transporter (TC 2.A.1.1) family.</text>
</comment>
<dbReference type="InterPro" id="IPR050360">
    <property type="entry name" value="MFS_Sugar_Transporters"/>
</dbReference>
<name>A0A2S6BSR5_9PEZI</name>
<comment type="caution">
    <text evidence="10">The sequence shown here is derived from an EMBL/GenBank/DDBJ whole genome shotgun (WGS) entry which is preliminary data.</text>
</comment>
<dbReference type="Gene3D" id="1.20.1250.20">
    <property type="entry name" value="MFS general substrate transporter like domains"/>
    <property type="match status" value="1"/>
</dbReference>
<dbReference type="Pfam" id="PF00083">
    <property type="entry name" value="Sugar_tr"/>
    <property type="match status" value="1"/>
</dbReference>
<feature type="transmembrane region" description="Helical" evidence="8">
    <location>
        <begin position="538"/>
        <end position="558"/>
    </location>
</feature>
<evidence type="ECO:0000259" key="9">
    <source>
        <dbReference type="PROSITE" id="PS50850"/>
    </source>
</evidence>
<dbReference type="Pfam" id="PF20684">
    <property type="entry name" value="Fung_rhodopsin"/>
    <property type="match status" value="1"/>
</dbReference>
<feature type="transmembrane region" description="Helical" evidence="8">
    <location>
        <begin position="123"/>
        <end position="145"/>
    </location>
</feature>
<protein>
    <recommendedName>
        <fullName evidence="9">Major facilitator superfamily (MFS) profile domain-containing protein</fullName>
    </recommendedName>
</protein>
<keyword evidence="11" id="KW-1185">Reference proteome</keyword>
<evidence type="ECO:0000256" key="1">
    <source>
        <dbReference type="ARBA" id="ARBA00004141"/>
    </source>
</evidence>
<evidence type="ECO:0000256" key="4">
    <source>
        <dbReference type="ARBA" id="ARBA00022692"/>
    </source>
</evidence>
<dbReference type="InterPro" id="IPR005828">
    <property type="entry name" value="MFS_sugar_transport-like"/>
</dbReference>
<reference evidence="11" key="1">
    <citation type="journal article" date="2017" name="bioRxiv">
        <title>Conservation of a gene cluster reveals novel cercosporin biosynthetic mechanisms and extends production to the genus Colletotrichum.</title>
        <authorList>
            <person name="de Jonge R."/>
            <person name="Ebert M.K."/>
            <person name="Huitt-Roehl C.R."/>
            <person name="Pal P."/>
            <person name="Suttle J.C."/>
            <person name="Spanner R.E."/>
            <person name="Neubauer J.D."/>
            <person name="Jurick W.M.II."/>
            <person name="Stott K.A."/>
            <person name="Secor G.A."/>
            <person name="Thomma B.P.H.J."/>
            <person name="Van de Peer Y."/>
            <person name="Townsend C.A."/>
            <person name="Bolton M.D."/>
        </authorList>
    </citation>
    <scope>NUCLEOTIDE SEQUENCE [LARGE SCALE GENOMIC DNA]</scope>
    <source>
        <strain evidence="11">CBS538.71</strain>
    </source>
</reference>
<evidence type="ECO:0000256" key="6">
    <source>
        <dbReference type="ARBA" id="ARBA00023136"/>
    </source>
</evidence>
<keyword evidence="5 8" id="KW-1133">Transmembrane helix</keyword>
<dbReference type="CDD" id="cd17356">
    <property type="entry name" value="MFS_HXT"/>
    <property type="match status" value="1"/>
</dbReference>
<feature type="transmembrane region" description="Helical" evidence="8">
    <location>
        <begin position="46"/>
        <end position="68"/>
    </location>
</feature>
<gene>
    <name evidence="10" type="ORF">CBER1_07743</name>
</gene>
<feature type="transmembrane region" description="Helical" evidence="8">
    <location>
        <begin position="483"/>
        <end position="503"/>
    </location>
</feature>
<feature type="transmembrane region" description="Helical" evidence="8">
    <location>
        <begin position="12"/>
        <end position="34"/>
    </location>
</feature>